<dbReference type="RefSeq" id="WP_006448794.1">
    <property type="nucleotide sequence ID" value="NZ_CP018728.1"/>
</dbReference>
<dbReference type="GeneID" id="55511645"/>
<dbReference type="EMBL" id="LR828253">
    <property type="protein sequence ID" value="CAD0330553.1"/>
    <property type="molecule type" value="Genomic_DNA"/>
</dbReference>
<name>A0A0G8LNE4_9XANT</name>
<evidence type="ECO:0000313" key="1">
    <source>
        <dbReference type="EMBL" id="CAD0330565.1"/>
    </source>
</evidence>
<dbReference type="CDD" id="cd02440">
    <property type="entry name" value="AdoMet_MTases"/>
    <property type="match status" value="1"/>
</dbReference>
<dbReference type="GO" id="GO:0009312">
    <property type="term" value="P:oligosaccharide biosynthetic process"/>
    <property type="evidence" value="ECO:0007669"/>
    <property type="project" value="InterPro"/>
</dbReference>
<gene>
    <name evidence="1" type="ORF">CFBP8129_21570</name>
</gene>
<dbReference type="InterPro" id="IPR008715">
    <property type="entry name" value="SAM-MeTfrase_NodS-like"/>
</dbReference>
<dbReference type="STRING" id="90270.BI317_12480"/>
<dbReference type="OrthoDB" id="116799at2"/>
<accession>A0A0G8LNE4</accession>
<dbReference type="InterPro" id="IPR029063">
    <property type="entry name" value="SAM-dependent_MTases_sf"/>
</dbReference>
<dbReference type="AlphaFoldDB" id="A0A0G8LNE4"/>
<dbReference type="Pfam" id="PF05401">
    <property type="entry name" value="NodS"/>
    <property type="match status" value="1"/>
</dbReference>
<protein>
    <recommendedName>
        <fullName evidence="2">Trans-aconitate 2-methyltransferase</fullName>
    </recommendedName>
</protein>
<dbReference type="GO" id="GO:0008757">
    <property type="term" value="F:S-adenosylmethionine-dependent methyltransferase activity"/>
    <property type="evidence" value="ECO:0007669"/>
    <property type="project" value="InterPro"/>
</dbReference>
<dbReference type="SUPFAM" id="SSF53335">
    <property type="entry name" value="S-adenosyl-L-methionine-dependent methyltransferases"/>
    <property type="match status" value="1"/>
</dbReference>
<dbReference type="Gene3D" id="3.40.50.150">
    <property type="entry name" value="Vaccinia Virus protein VP39"/>
    <property type="match status" value="1"/>
</dbReference>
<organism evidence="1">
    <name type="scientific">Xanthomonas hortorum pv. gardneri</name>
    <dbReference type="NCBI Taxonomy" id="2754056"/>
    <lineage>
        <taxon>Bacteria</taxon>
        <taxon>Pseudomonadati</taxon>
        <taxon>Pseudomonadota</taxon>
        <taxon>Gammaproteobacteria</taxon>
        <taxon>Lysobacterales</taxon>
        <taxon>Lysobacteraceae</taxon>
        <taxon>Xanthomonas</taxon>
    </lineage>
</organism>
<dbReference type="EMBL" id="LR828253">
    <property type="protein sequence ID" value="CAD0330565.1"/>
    <property type="molecule type" value="Genomic_DNA"/>
</dbReference>
<evidence type="ECO:0008006" key="2">
    <source>
        <dbReference type="Google" id="ProtNLM"/>
    </source>
</evidence>
<sequence>MTALSVAHFEQLYADDDPFGYRSRWYEQRKREILLGTLPYRRFAKGWEFGCSNGELTAALGQRCDALLATDLSQQAVDLASVRVEQMRHVTLQQATHPADWPDGSFDLIVFSEVGYYLEDAAFEKTAALFAQSLSERGCLVACHWRHDFQGALRSAERVHEGLHDALALETLCTYQDPDFVLQAWMAGPSIAQQECLR</sequence>
<proteinExistence type="predicted"/>
<reference evidence="1" key="1">
    <citation type="submission" date="2020-07" db="EMBL/GenBank/DDBJ databases">
        <authorList>
            <person name="Pothier F. J."/>
        </authorList>
    </citation>
    <scope>NUCLEOTIDE SEQUENCE</scope>
    <source>
        <strain evidence="1">CFBP 8129</strain>
    </source>
</reference>